<organism evidence="2 3">
    <name type="scientific">Colocasia esculenta</name>
    <name type="common">Wild taro</name>
    <name type="synonym">Arum esculentum</name>
    <dbReference type="NCBI Taxonomy" id="4460"/>
    <lineage>
        <taxon>Eukaryota</taxon>
        <taxon>Viridiplantae</taxon>
        <taxon>Streptophyta</taxon>
        <taxon>Embryophyta</taxon>
        <taxon>Tracheophyta</taxon>
        <taxon>Spermatophyta</taxon>
        <taxon>Magnoliopsida</taxon>
        <taxon>Liliopsida</taxon>
        <taxon>Araceae</taxon>
        <taxon>Aroideae</taxon>
        <taxon>Colocasieae</taxon>
        <taxon>Colocasia</taxon>
    </lineage>
</organism>
<evidence type="ECO:0000313" key="2">
    <source>
        <dbReference type="EMBL" id="MQM16923.1"/>
    </source>
</evidence>
<name>A0A843XC98_COLES</name>
<evidence type="ECO:0000313" key="3">
    <source>
        <dbReference type="Proteomes" id="UP000652761"/>
    </source>
</evidence>
<feature type="region of interest" description="Disordered" evidence="1">
    <location>
        <begin position="81"/>
        <end position="222"/>
    </location>
</feature>
<sequence>MVSWVARATTERGEYELDEEADDPDDPPRPNTFLARAVAEATAEEEGDRMNVGQPYSPHYEMDPEAEVDLLGDRELELHERRGGKQIAIESRRKKTGVIESRPSKGVVIQEPPPAPAQKKKGWFSGWGSKKGKKGATVVEDPLDIADAETLDLNADDETPSPLDSPRLPNSASYDSMTTGGSSSDAGGDGGGNCGGEGGDGGQGGGDGDDDQGGGGGGMEFTEEQFYGGATQDSSHGAPMRYNRRQKFRPGSQARGSSVDSHSYDTMISDFERMSTQESVGFYGGHSYHPESTSTDYSSGYGPYSGYTATAGYLGPSLYMHPPPAFSVHVPVQVFAPVEDVQMAQLNVIRPGSQVWDHYLSQFRQRYHTMMTWDEYRSFVSRTKGHHLIGELPSESDESESVPIQSQWNAYDPYQQGHWGY</sequence>
<keyword evidence="3" id="KW-1185">Reference proteome</keyword>
<accession>A0A843XC98</accession>
<feature type="compositionally biased region" description="Acidic residues" evidence="1">
    <location>
        <begin position="16"/>
        <end position="25"/>
    </location>
</feature>
<proteinExistence type="predicted"/>
<gene>
    <name evidence="2" type="ORF">Taro_049886</name>
</gene>
<feature type="compositionally biased region" description="Polar residues" evidence="1">
    <location>
        <begin position="168"/>
        <end position="179"/>
    </location>
</feature>
<feature type="compositionally biased region" description="Acidic residues" evidence="1">
    <location>
        <begin position="141"/>
        <end position="159"/>
    </location>
</feature>
<dbReference type="Proteomes" id="UP000652761">
    <property type="component" value="Unassembled WGS sequence"/>
</dbReference>
<dbReference type="EMBL" id="NMUH01007248">
    <property type="protein sequence ID" value="MQM16923.1"/>
    <property type="molecule type" value="Genomic_DNA"/>
</dbReference>
<dbReference type="AlphaFoldDB" id="A0A843XC98"/>
<reference evidence="2" key="1">
    <citation type="submission" date="2017-07" db="EMBL/GenBank/DDBJ databases">
        <title>Taro Niue Genome Assembly and Annotation.</title>
        <authorList>
            <person name="Atibalentja N."/>
            <person name="Keating K."/>
            <person name="Fields C.J."/>
        </authorList>
    </citation>
    <scope>NUCLEOTIDE SEQUENCE</scope>
    <source>
        <strain evidence="2">Niue_2</strain>
        <tissue evidence="2">Leaf</tissue>
    </source>
</reference>
<evidence type="ECO:0000256" key="1">
    <source>
        <dbReference type="SAM" id="MobiDB-lite"/>
    </source>
</evidence>
<protein>
    <submittedName>
        <fullName evidence="2">Uncharacterized protein</fullName>
    </submittedName>
</protein>
<feature type="region of interest" description="Disordered" evidence="1">
    <location>
        <begin position="1"/>
        <end position="63"/>
    </location>
</feature>
<feature type="compositionally biased region" description="Gly residues" evidence="1">
    <location>
        <begin position="187"/>
        <end position="206"/>
    </location>
</feature>
<comment type="caution">
    <text evidence="2">The sequence shown here is derived from an EMBL/GenBank/DDBJ whole genome shotgun (WGS) entry which is preliminary data.</text>
</comment>